<dbReference type="FunFam" id="2.40.50.1020:FF:000004">
    <property type="entry name" value="DNA-binding response regulator"/>
    <property type="match status" value="1"/>
</dbReference>
<dbReference type="InterPro" id="IPR011006">
    <property type="entry name" value="CheY-like_superfamily"/>
</dbReference>
<gene>
    <name evidence="4" type="ORF">M124_2781</name>
</gene>
<protein>
    <submittedName>
        <fullName evidence="4">Response regulator</fullName>
    </submittedName>
</protein>
<dbReference type="PATRIC" id="fig|1339315.3.peg.3469"/>
<name>A0A015TS00_BACFG</name>
<dbReference type="PANTHER" id="PTHR37299">
    <property type="entry name" value="TRANSCRIPTIONAL REGULATOR-RELATED"/>
    <property type="match status" value="1"/>
</dbReference>
<organism evidence="4 5">
    <name type="scientific">Bacteroides fragilis str. 3988T(B)14</name>
    <dbReference type="NCBI Taxonomy" id="1339315"/>
    <lineage>
        <taxon>Bacteria</taxon>
        <taxon>Pseudomonadati</taxon>
        <taxon>Bacteroidota</taxon>
        <taxon>Bacteroidia</taxon>
        <taxon>Bacteroidales</taxon>
        <taxon>Bacteroidaceae</taxon>
        <taxon>Bacteroides</taxon>
    </lineage>
</organism>
<dbReference type="InterPro" id="IPR001789">
    <property type="entry name" value="Sig_transdc_resp-reg_receiver"/>
</dbReference>
<dbReference type="AlphaFoldDB" id="A0A015TS00"/>
<feature type="domain" description="Response regulatory" evidence="2">
    <location>
        <begin position="3"/>
        <end position="114"/>
    </location>
</feature>
<dbReference type="PROSITE" id="PS50110">
    <property type="entry name" value="RESPONSE_REGULATORY"/>
    <property type="match status" value="1"/>
</dbReference>
<dbReference type="SUPFAM" id="SSF52172">
    <property type="entry name" value="CheY-like"/>
    <property type="match status" value="1"/>
</dbReference>
<dbReference type="Pfam" id="PF04397">
    <property type="entry name" value="LytTR"/>
    <property type="match status" value="1"/>
</dbReference>
<dbReference type="EMBL" id="JGCY01000357">
    <property type="protein sequence ID" value="EXY73436.1"/>
    <property type="molecule type" value="Genomic_DNA"/>
</dbReference>
<dbReference type="PANTHER" id="PTHR37299:SF1">
    <property type="entry name" value="STAGE 0 SPORULATION PROTEIN A HOMOLOG"/>
    <property type="match status" value="1"/>
</dbReference>
<dbReference type="Proteomes" id="UP000020529">
    <property type="component" value="Unassembled WGS sequence"/>
</dbReference>
<accession>A0A015TS00</accession>
<dbReference type="Pfam" id="PF00072">
    <property type="entry name" value="Response_reg"/>
    <property type="match status" value="1"/>
</dbReference>
<dbReference type="PROSITE" id="PS50930">
    <property type="entry name" value="HTH_LYTTR"/>
    <property type="match status" value="1"/>
</dbReference>
<evidence type="ECO:0000313" key="5">
    <source>
        <dbReference type="Proteomes" id="UP000020529"/>
    </source>
</evidence>
<comment type="caution">
    <text evidence="4">The sequence shown here is derived from an EMBL/GenBank/DDBJ whole genome shotgun (WGS) entry which is preliminary data.</text>
</comment>
<sequence length="245" mass="28305">MIKCIAVDDEPLALEQLTGYIARVPFLQLIASCQDAFSAMQVLSEEEVDLMFVDIHMPDLNGLDLVRSLVVKPLIVFTTAYPEYAVEGFKVDAVDYLLKPFEFQDLLKAADKARRQFEYHLQDNGGGTETDLLEKDGSLFVKSEYKIIRINVADICYIEGMSEYVRIYTDTADKPVVTLLSMRKLEERLPQEMFMRVHRSYIVNLRKITEVSRLRIIFNKNIYIPVGDNYKERFTEYINKICVSS</sequence>
<proteinExistence type="predicted"/>
<dbReference type="SMART" id="SM00850">
    <property type="entry name" value="LytTR"/>
    <property type="match status" value="1"/>
</dbReference>
<dbReference type="GO" id="GO:0000156">
    <property type="term" value="F:phosphorelay response regulator activity"/>
    <property type="evidence" value="ECO:0007669"/>
    <property type="project" value="InterPro"/>
</dbReference>
<feature type="modified residue" description="4-aspartylphosphate" evidence="1">
    <location>
        <position position="54"/>
    </location>
</feature>
<dbReference type="SMART" id="SM00448">
    <property type="entry name" value="REC"/>
    <property type="match status" value="1"/>
</dbReference>
<evidence type="ECO:0000259" key="3">
    <source>
        <dbReference type="PROSITE" id="PS50930"/>
    </source>
</evidence>
<dbReference type="RefSeq" id="WP_005789688.1">
    <property type="nucleotide sequence ID" value="NZ_JGCY01000357.1"/>
</dbReference>
<keyword evidence="1" id="KW-0597">Phosphoprotein</keyword>
<evidence type="ECO:0000256" key="1">
    <source>
        <dbReference type="PROSITE-ProRule" id="PRU00169"/>
    </source>
</evidence>
<dbReference type="InterPro" id="IPR007492">
    <property type="entry name" value="LytTR_DNA-bd_dom"/>
</dbReference>
<dbReference type="Gene3D" id="2.40.50.1020">
    <property type="entry name" value="LytTr DNA-binding domain"/>
    <property type="match status" value="1"/>
</dbReference>
<dbReference type="GeneID" id="60369547"/>
<dbReference type="FunFam" id="3.40.50.2300:FF:000051">
    <property type="entry name" value="Two-component response regulator yehT"/>
    <property type="match status" value="1"/>
</dbReference>
<dbReference type="GO" id="GO:0003677">
    <property type="term" value="F:DNA binding"/>
    <property type="evidence" value="ECO:0007669"/>
    <property type="project" value="InterPro"/>
</dbReference>
<reference evidence="4 5" key="1">
    <citation type="submission" date="2014-02" db="EMBL/GenBank/DDBJ databases">
        <authorList>
            <person name="Sears C."/>
            <person name="Carroll K."/>
            <person name="Sack B.R."/>
            <person name="Qadri F."/>
            <person name="Myers L.L."/>
            <person name="Chung G.-T."/>
            <person name="Escheverria P."/>
            <person name="Fraser C.M."/>
            <person name="Sadzewicz L."/>
            <person name="Shefchek K.A."/>
            <person name="Tallon L."/>
            <person name="Das S.P."/>
            <person name="Daugherty S."/>
            <person name="Mongodin E.F."/>
        </authorList>
    </citation>
    <scope>NUCLEOTIDE SEQUENCE [LARGE SCALE GENOMIC DNA]</scope>
    <source>
        <strain evidence="5">3988T(B)14</strain>
    </source>
</reference>
<feature type="domain" description="HTH LytTR-type" evidence="3">
    <location>
        <begin position="139"/>
        <end position="211"/>
    </location>
</feature>
<evidence type="ECO:0000313" key="4">
    <source>
        <dbReference type="EMBL" id="EXY73436.1"/>
    </source>
</evidence>
<dbReference type="Gene3D" id="3.40.50.2300">
    <property type="match status" value="1"/>
</dbReference>
<evidence type="ECO:0000259" key="2">
    <source>
        <dbReference type="PROSITE" id="PS50110"/>
    </source>
</evidence>
<dbReference type="InterPro" id="IPR046947">
    <property type="entry name" value="LytR-like"/>
</dbReference>